<proteinExistence type="predicted"/>
<accession>A0AA37WLW4</accession>
<dbReference type="FunFam" id="3.30.70.120:FF:000006">
    <property type="entry name" value="GTP cyclohydrolase 1 type 2 homolog"/>
    <property type="match status" value="1"/>
</dbReference>
<sequence>MFQIIVYVPNSHKDEVKGALFSAGAGAIGDYTECCWEVEGVGQFRPGSGSQPYIGELNTLERVAETKLELVCEEKVLNSAISAMIEAHPYEEPAYFVFRSFELR</sequence>
<dbReference type="RefSeq" id="WP_232594657.1">
    <property type="nucleotide sequence ID" value="NZ_BSPD01000054.1"/>
</dbReference>
<dbReference type="PANTHER" id="PTHR41774">
    <property type="match status" value="1"/>
</dbReference>
<organism evidence="1 2">
    <name type="scientific">Marinibactrum halimedae</name>
    <dbReference type="NCBI Taxonomy" id="1444977"/>
    <lineage>
        <taxon>Bacteria</taxon>
        <taxon>Pseudomonadati</taxon>
        <taxon>Pseudomonadota</taxon>
        <taxon>Gammaproteobacteria</taxon>
        <taxon>Cellvibrionales</taxon>
        <taxon>Cellvibrionaceae</taxon>
        <taxon>Marinibactrum</taxon>
    </lineage>
</organism>
<dbReference type="Gene3D" id="3.30.70.120">
    <property type="match status" value="1"/>
</dbReference>
<evidence type="ECO:0000313" key="2">
    <source>
        <dbReference type="Proteomes" id="UP001156870"/>
    </source>
</evidence>
<protein>
    <recommendedName>
        <fullName evidence="3">NGG1p interacting factor NIF3</fullName>
    </recommendedName>
</protein>
<gene>
    <name evidence="1" type="ORF">GCM10007877_21800</name>
</gene>
<dbReference type="PANTHER" id="PTHR41774:SF1">
    <property type="entry name" value="NGG1P INTERACTING FACTOR NIF3"/>
    <property type="match status" value="1"/>
</dbReference>
<name>A0AA37WLW4_9GAMM</name>
<keyword evidence="2" id="KW-1185">Reference proteome</keyword>
<comment type="caution">
    <text evidence="1">The sequence shown here is derived from an EMBL/GenBank/DDBJ whole genome shotgun (WGS) entry which is preliminary data.</text>
</comment>
<dbReference type="SUPFAM" id="SSF102705">
    <property type="entry name" value="NIF3 (NGG1p interacting factor 3)-like"/>
    <property type="match status" value="1"/>
</dbReference>
<dbReference type="InterPro" id="IPR015867">
    <property type="entry name" value="N-reg_PII/ATP_PRibTrfase_C"/>
</dbReference>
<dbReference type="Proteomes" id="UP001156870">
    <property type="component" value="Unassembled WGS sequence"/>
</dbReference>
<dbReference type="AlphaFoldDB" id="A0AA37WLW4"/>
<dbReference type="InterPro" id="IPR036069">
    <property type="entry name" value="DUF34/NIF3_sf"/>
</dbReference>
<dbReference type="EMBL" id="BSPD01000054">
    <property type="protein sequence ID" value="GLS26464.1"/>
    <property type="molecule type" value="Genomic_DNA"/>
</dbReference>
<evidence type="ECO:0008006" key="3">
    <source>
        <dbReference type="Google" id="ProtNLM"/>
    </source>
</evidence>
<evidence type="ECO:0000313" key="1">
    <source>
        <dbReference type="EMBL" id="GLS26464.1"/>
    </source>
</evidence>
<reference evidence="1 2" key="1">
    <citation type="journal article" date="2014" name="Int. J. Syst. Evol. Microbiol.">
        <title>Complete genome sequence of Corynebacterium casei LMG S-19264T (=DSM 44701T), isolated from a smear-ripened cheese.</title>
        <authorList>
            <consortium name="US DOE Joint Genome Institute (JGI-PGF)"/>
            <person name="Walter F."/>
            <person name="Albersmeier A."/>
            <person name="Kalinowski J."/>
            <person name="Ruckert C."/>
        </authorList>
    </citation>
    <scope>NUCLEOTIDE SEQUENCE [LARGE SCALE GENOMIC DNA]</scope>
    <source>
        <strain evidence="1 2">NBRC 110095</strain>
    </source>
</reference>